<keyword evidence="19" id="KW-1185">Reference proteome</keyword>
<dbReference type="PANTHER" id="PTHR46256:SF2">
    <property type="entry name" value="NEITHER INACTIVATION NOR AFTERPOTENTIAL PROTEIN C"/>
    <property type="match status" value="1"/>
</dbReference>
<dbReference type="PROSITE" id="PS00107">
    <property type="entry name" value="PROTEIN_KINASE_ATP"/>
    <property type="match status" value="1"/>
</dbReference>
<comment type="subcellular location">
    <subcellularLocation>
        <location evidence="2">Cell projection</location>
    </subcellularLocation>
    <subcellularLocation>
        <location evidence="1">Cytoplasm</location>
        <location evidence="1">Cytoskeleton</location>
    </subcellularLocation>
</comment>
<evidence type="ECO:0000256" key="5">
    <source>
        <dbReference type="ARBA" id="ARBA00022741"/>
    </source>
</evidence>
<feature type="region of interest" description="Disordered" evidence="15">
    <location>
        <begin position="1094"/>
        <end position="1114"/>
    </location>
</feature>
<feature type="region of interest" description="Disordered" evidence="15">
    <location>
        <begin position="1435"/>
        <end position="1465"/>
    </location>
</feature>
<evidence type="ECO:0000259" key="16">
    <source>
        <dbReference type="PROSITE" id="PS50011"/>
    </source>
</evidence>
<accession>A0ABP1QB28</accession>
<feature type="compositionally biased region" description="Low complexity" evidence="15">
    <location>
        <begin position="1253"/>
        <end position="1263"/>
    </location>
</feature>
<name>A0ABP1QB28_9HEXA</name>
<evidence type="ECO:0000256" key="15">
    <source>
        <dbReference type="SAM" id="MobiDB-lite"/>
    </source>
</evidence>
<evidence type="ECO:0000256" key="8">
    <source>
        <dbReference type="ARBA" id="ARBA00023175"/>
    </source>
</evidence>
<evidence type="ECO:0000256" key="4">
    <source>
        <dbReference type="ARBA" id="ARBA00022737"/>
    </source>
</evidence>
<dbReference type="Gene3D" id="1.20.120.720">
    <property type="entry name" value="Myosin VI head, motor domain, U50 subdomain"/>
    <property type="match status" value="1"/>
</dbReference>
<evidence type="ECO:0000256" key="2">
    <source>
        <dbReference type="ARBA" id="ARBA00004316"/>
    </source>
</evidence>
<organism evidence="18 19">
    <name type="scientific">Orchesella dallaii</name>
    <dbReference type="NCBI Taxonomy" id="48710"/>
    <lineage>
        <taxon>Eukaryota</taxon>
        <taxon>Metazoa</taxon>
        <taxon>Ecdysozoa</taxon>
        <taxon>Arthropoda</taxon>
        <taxon>Hexapoda</taxon>
        <taxon>Collembola</taxon>
        <taxon>Entomobryomorpha</taxon>
        <taxon>Entomobryoidea</taxon>
        <taxon>Orchesellidae</taxon>
        <taxon>Orchesellinae</taxon>
        <taxon>Orchesella</taxon>
    </lineage>
</organism>
<dbReference type="Pfam" id="PF00063">
    <property type="entry name" value="Myosin_head"/>
    <property type="match status" value="1"/>
</dbReference>
<feature type="coiled-coil region" evidence="14">
    <location>
        <begin position="46"/>
        <end position="73"/>
    </location>
</feature>
<dbReference type="InterPro" id="IPR052409">
    <property type="entry name" value="Myosin-III_kinase_activity"/>
</dbReference>
<protein>
    <recommendedName>
        <fullName evidence="20">Neither inactivation nor afterpotential protein C</fullName>
    </recommendedName>
</protein>
<dbReference type="Gene3D" id="1.10.510.10">
    <property type="entry name" value="Transferase(Phosphotransferase) domain 1"/>
    <property type="match status" value="1"/>
</dbReference>
<evidence type="ECO:0000256" key="13">
    <source>
        <dbReference type="PROSITE-ProRule" id="PRU10141"/>
    </source>
</evidence>
<evidence type="ECO:0000313" key="18">
    <source>
        <dbReference type="EMBL" id="CAL8096468.1"/>
    </source>
</evidence>
<dbReference type="SUPFAM" id="SSF52540">
    <property type="entry name" value="P-loop containing nucleoside triphosphate hydrolases"/>
    <property type="match status" value="1"/>
</dbReference>
<dbReference type="Gene3D" id="1.20.58.530">
    <property type="match status" value="1"/>
</dbReference>
<evidence type="ECO:0000256" key="1">
    <source>
        <dbReference type="ARBA" id="ARBA00004245"/>
    </source>
</evidence>
<comment type="caution">
    <text evidence="18">The sequence shown here is derived from an EMBL/GenBank/DDBJ whole genome shotgun (WGS) entry which is preliminary data.</text>
</comment>
<dbReference type="CDD" id="cd23767">
    <property type="entry name" value="IQCD"/>
    <property type="match status" value="1"/>
</dbReference>
<keyword evidence="4" id="KW-0677">Repeat</keyword>
<feature type="domain" description="Myosin motor" evidence="17">
    <location>
        <begin position="339"/>
        <end position="1041"/>
    </location>
</feature>
<feature type="region of interest" description="Disordered" evidence="15">
    <location>
        <begin position="1183"/>
        <end position="1303"/>
    </location>
</feature>
<evidence type="ECO:0000259" key="17">
    <source>
        <dbReference type="PROSITE" id="PS51456"/>
    </source>
</evidence>
<keyword evidence="9 12" id="KW-0009">Actin-binding</keyword>
<dbReference type="InterPro" id="IPR008271">
    <property type="entry name" value="Ser/Thr_kinase_AS"/>
</dbReference>
<comment type="similarity">
    <text evidence="12">Belongs to the TRAFAC class myosin-kinesin ATPase superfamily. Myosin family.</text>
</comment>
<dbReference type="Pfam" id="PF00069">
    <property type="entry name" value="Pkinase"/>
    <property type="match status" value="1"/>
</dbReference>
<keyword evidence="14" id="KW-0175">Coiled coil</keyword>
<keyword evidence="7 12" id="KW-0518">Myosin</keyword>
<dbReference type="Gene3D" id="1.10.10.820">
    <property type="match status" value="1"/>
</dbReference>
<feature type="compositionally biased region" description="Basic and acidic residues" evidence="15">
    <location>
        <begin position="1183"/>
        <end position="1196"/>
    </location>
</feature>
<keyword evidence="11" id="KW-0966">Cell projection</keyword>
<evidence type="ECO:0000256" key="10">
    <source>
        <dbReference type="ARBA" id="ARBA00023212"/>
    </source>
</evidence>
<dbReference type="InterPro" id="IPR017441">
    <property type="entry name" value="Protein_kinase_ATP_BS"/>
</dbReference>
<evidence type="ECO:0000256" key="7">
    <source>
        <dbReference type="ARBA" id="ARBA00023123"/>
    </source>
</evidence>
<keyword evidence="8 12" id="KW-0505">Motor protein</keyword>
<dbReference type="Gene3D" id="1.20.5.4820">
    <property type="match status" value="1"/>
</dbReference>
<evidence type="ECO:0000313" key="19">
    <source>
        <dbReference type="Proteomes" id="UP001642540"/>
    </source>
</evidence>
<dbReference type="SUPFAM" id="SSF56112">
    <property type="entry name" value="Protein kinase-like (PK-like)"/>
    <property type="match status" value="1"/>
</dbReference>
<dbReference type="EMBL" id="CAXLJM020000028">
    <property type="protein sequence ID" value="CAL8096468.1"/>
    <property type="molecule type" value="Genomic_DNA"/>
</dbReference>
<keyword evidence="5 12" id="KW-0547">Nucleotide-binding</keyword>
<dbReference type="Proteomes" id="UP001642540">
    <property type="component" value="Unassembled WGS sequence"/>
</dbReference>
<dbReference type="Gene3D" id="3.40.850.10">
    <property type="entry name" value="Kinesin motor domain"/>
    <property type="match status" value="1"/>
</dbReference>
<dbReference type="InterPro" id="IPR036961">
    <property type="entry name" value="Kinesin_motor_dom_sf"/>
</dbReference>
<dbReference type="InterPro" id="IPR000719">
    <property type="entry name" value="Prot_kinase_dom"/>
</dbReference>
<proteinExistence type="inferred from homology"/>
<keyword evidence="3" id="KW-0963">Cytoplasm</keyword>
<keyword evidence="10" id="KW-0206">Cytoskeleton</keyword>
<dbReference type="SMART" id="SM00220">
    <property type="entry name" value="S_TKc"/>
    <property type="match status" value="1"/>
</dbReference>
<evidence type="ECO:0000256" key="6">
    <source>
        <dbReference type="ARBA" id="ARBA00022840"/>
    </source>
</evidence>
<dbReference type="InterPro" id="IPR011009">
    <property type="entry name" value="Kinase-like_dom_sf"/>
</dbReference>
<evidence type="ECO:0008006" key="20">
    <source>
        <dbReference type="Google" id="ProtNLM"/>
    </source>
</evidence>
<feature type="region of interest" description="Actin-binding" evidence="12">
    <location>
        <begin position="919"/>
        <end position="941"/>
    </location>
</feature>
<dbReference type="PROSITE" id="PS50096">
    <property type="entry name" value="IQ"/>
    <property type="match status" value="1"/>
</dbReference>
<reference evidence="18 19" key="1">
    <citation type="submission" date="2024-08" db="EMBL/GenBank/DDBJ databases">
        <authorList>
            <person name="Cucini C."/>
            <person name="Frati F."/>
        </authorList>
    </citation>
    <scope>NUCLEOTIDE SEQUENCE [LARGE SCALE GENOMIC DNA]</scope>
</reference>
<dbReference type="SMART" id="SM00242">
    <property type="entry name" value="MYSc"/>
    <property type="match status" value="1"/>
</dbReference>
<sequence length="1465" mass="165300">MGQEAKEKAQEWLQGLEDPGNRFALGAEIGSGKFSVVHEATTDDGKSVAIKIVEELENQIESIYEEHQVLSEICCENPRFPTFHGTYRNTGVIPHQIWFVMELCEEGSIQSLLLKLKEQERFLKEDIIAYILREVLQGIKILHEQNIIHRDIKASNILVCKDGEIKLCDFGFAKHVESPEGRLKAVVGSPYWIAPEVVASGRNPDIAYDSRADVWSLGITAAELGDCEPPNADVYAPRVLFQILQNPPPTLKRGADWTQLYNDFISECLEKNPDHRPWSAELVEHTFITEIAERENQIRKSLIHVINELRKCPISSPPAEITVKGDMIQMDRKSAPQPMYRDDLATLDSVSDESVMETLNQRFAQGNIYTYLGDILIMINPFREYPIYGAEVASRYKYRARCDNAPHIYAVADRAYQDMLHHKEVQNIILTGETGSGKTSSGKHLLWHLANMTASNKKMVERILKVSTVMEAFGNAATVFNTNSTRHAQYLELTFTKTGKLSGGILWAYCLEKWRVTSCARSQSNFHIFYYLMDTLCSTDQASKYHLEKGRNYNYLPSSPAHTPAVNVDKLREVKEAFHVLDFSLDDQESIVQLLSAILLVGQIQFKGEEEAEILNLETVNKIAELLKVDEKKLAWTFTNYCVITGGETVHGKNRLAEAEDARDSLARSLYCRLVDWIVNLINTKLSFTRLVFGDHHSLGILDIPGFECFAHDNTLDQFLVNMTNEQMQFFYNQRVFVWEMQDYEKEELSGISYNYHDNRELLDAVLSKPNGLLAFLDEETKSAGNDHKNFIDQTDSKLQTRFIRATDTSTFTVSHYSGQVIYDARNFVERNKNFTSPEMIQVMRLSENPAVVQLFSNLMTKTGNLTISEEDMQGKQTKWTSALAVKPQQAKKFNTKSRGKYSQSRQMQTIAATMRNSLLELLQKVSEGSAHFVRCLRSNLKSTPFSFDRDLIRYQIRALGIVETIRARQLGHPRRLKFAEFLRRYKFLAFDFDENVDETRDNCRLLLIRLKLEGWNLGKSRVLLKHYNEEFLSRLYENQVHKVIKIQSMMRAFLARKKMNKKFPRLAEIRQGSIYTDTEPDIKLVKKTVLESRPSPRRSLPTISTTTNDPPASRFIKAPVIKSKNSGNSNVSKQASAVALKAGHNKVCSSSPSYSGVVNLGKAKASNSWNQSEKPYHKENLSARVDDDDNGDHSVIRPPSPRDIAAKFEDMAKEQGPNGFGARYRPGSADYLNKPVSPVYKNYDQQNRNYRSSPSPATSSGSFIGNSPGYHNAGIKKPTHSNASQSRDQTQKAASPGPEIINPMEEFTNMANRMMPELDPDYDDYGPFNFKSMLKKTGNLNLSVSNPNSPCTTMPGMQQIYTSNPQAYKPPRKNVSAPSTPQAEQSPGFVYCQQGPAGPGYYPVAFPQTLPSPKSEVGTAPSFFPLPGMVNAFPSVGSDKSSDSRGRSGSLASAIVFEGEEEDL</sequence>
<keyword evidence="6 12" id="KW-0067">ATP-binding</keyword>
<feature type="domain" description="Protein kinase" evidence="16">
    <location>
        <begin position="23"/>
        <end position="288"/>
    </location>
</feature>
<evidence type="ECO:0000256" key="9">
    <source>
        <dbReference type="ARBA" id="ARBA00023203"/>
    </source>
</evidence>
<evidence type="ECO:0000256" key="14">
    <source>
        <dbReference type="SAM" id="Coils"/>
    </source>
</evidence>
<dbReference type="PROSITE" id="PS51456">
    <property type="entry name" value="MYOSIN_MOTOR"/>
    <property type="match status" value="1"/>
</dbReference>
<dbReference type="PRINTS" id="PR00193">
    <property type="entry name" value="MYOSINHEAVY"/>
</dbReference>
<dbReference type="InterPro" id="IPR001609">
    <property type="entry name" value="Myosin_head_motor_dom-like"/>
</dbReference>
<dbReference type="PROSITE" id="PS00108">
    <property type="entry name" value="PROTEIN_KINASE_ST"/>
    <property type="match status" value="1"/>
</dbReference>
<feature type="compositionally biased region" description="Polar residues" evidence="15">
    <location>
        <begin position="1281"/>
        <end position="1294"/>
    </location>
</feature>
<evidence type="ECO:0000256" key="11">
    <source>
        <dbReference type="ARBA" id="ARBA00023273"/>
    </source>
</evidence>
<feature type="binding site" evidence="12">
    <location>
        <begin position="432"/>
        <end position="439"/>
    </location>
    <ligand>
        <name>ATP</name>
        <dbReference type="ChEBI" id="CHEBI:30616"/>
    </ligand>
</feature>
<evidence type="ECO:0000256" key="12">
    <source>
        <dbReference type="PROSITE-ProRule" id="PRU00782"/>
    </source>
</evidence>
<dbReference type="PANTHER" id="PTHR46256">
    <property type="entry name" value="AGAP011099-PA"/>
    <property type="match status" value="1"/>
</dbReference>
<feature type="binding site" evidence="13">
    <location>
        <position position="51"/>
    </location>
    <ligand>
        <name>ATP</name>
        <dbReference type="ChEBI" id="CHEBI:30616"/>
    </ligand>
</feature>
<evidence type="ECO:0000256" key="3">
    <source>
        <dbReference type="ARBA" id="ARBA00022490"/>
    </source>
</evidence>
<feature type="compositionally biased region" description="Polar residues" evidence="15">
    <location>
        <begin position="1102"/>
        <end position="1111"/>
    </location>
</feature>
<dbReference type="PROSITE" id="PS50011">
    <property type="entry name" value="PROTEIN_KINASE_DOM"/>
    <property type="match status" value="1"/>
</dbReference>
<feature type="compositionally biased region" description="Basic and acidic residues" evidence="15">
    <location>
        <begin position="1205"/>
        <end position="1214"/>
    </location>
</feature>
<gene>
    <name evidence="18" type="ORF">ODALV1_LOCUS9366</name>
</gene>
<dbReference type="InterPro" id="IPR027417">
    <property type="entry name" value="P-loop_NTPase"/>
</dbReference>